<feature type="transmembrane region" description="Helical" evidence="1">
    <location>
        <begin position="47"/>
        <end position="67"/>
    </location>
</feature>
<comment type="caution">
    <text evidence="2">The sequence shown here is derived from an EMBL/GenBank/DDBJ whole genome shotgun (WGS) entry which is preliminary data.</text>
</comment>
<keyword evidence="1" id="KW-1133">Transmembrane helix</keyword>
<evidence type="ECO:0000256" key="1">
    <source>
        <dbReference type="SAM" id="Phobius"/>
    </source>
</evidence>
<proteinExistence type="predicted"/>
<evidence type="ECO:0000313" key="3">
    <source>
        <dbReference type="Proteomes" id="UP001180020"/>
    </source>
</evidence>
<protein>
    <submittedName>
        <fullName evidence="2">Uncharacterized protein</fullName>
    </submittedName>
</protein>
<keyword evidence="1" id="KW-0812">Transmembrane</keyword>
<organism evidence="2 3">
    <name type="scientific">Acorus calamus</name>
    <name type="common">Sweet flag</name>
    <dbReference type="NCBI Taxonomy" id="4465"/>
    <lineage>
        <taxon>Eukaryota</taxon>
        <taxon>Viridiplantae</taxon>
        <taxon>Streptophyta</taxon>
        <taxon>Embryophyta</taxon>
        <taxon>Tracheophyta</taxon>
        <taxon>Spermatophyta</taxon>
        <taxon>Magnoliopsida</taxon>
        <taxon>Liliopsida</taxon>
        <taxon>Acoraceae</taxon>
        <taxon>Acorus</taxon>
    </lineage>
</organism>
<reference evidence="2" key="1">
    <citation type="journal article" date="2023" name="Nat. Commun.">
        <title>Diploid and tetraploid genomes of Acorus and the evolution of monocots.</title>
        <authorList>
            <person name="Ma L."/>
            <person name="Liu K.W."/>
            <person name="Li Z."/>
            <person name="Hsiao Y.Y."/>
            <person name="Qi Y."/>
            <person name="Fu T."/>
            <person name="Tang G.D."/>
            <person name="Zhang D."/>
            <person name="Sun W.H."/>
            <person name="Liu D.K."/>
            <person name="Li Y."/>
            <person name="Chen G.Z."/>
            <person name="Liu X.D."/>
            <person name="Liao X.Y."/>
            <person name="Jiang Y.T."/>
            <person name="Yu X."/>
            <person name="Hao Y."/>
            <person name="Huang J."/>
            <person name="Zhao X.W."/>
            <person name="Ke S."/>
            <person name="Chen Y.Y."/>
            <person name="Wu W.L."/>
            <person name="Hsu J.L."/>
            <person name="Lin Y.F."/>
            <person name="Huang M.D."/>
            <person name="Li C.Y."/>
            <person name="Huang L."/>
            <person name="Wang Z.W."/>
            <person name="Zhao X."/>
            <person name="Zhong W.Y."/>
            <person name="Peng D.H."/>
            <person name="Ahmad S."/>
            <person name="Lan S."/>
            <person name="Zhang J.S."/>
            <person name="Tsai W.C."/>
            <person name="Van de Peer Y."/>
            <person name="Liu Z.J."/>
        </authorList>
    </citation>
    <scope>NUCLEOTIDE SEQUENCE</scope>
    <source>
        <strain evidence="2">CP</strain>
    </source>
</reference>
<sequence length="76" mass="8511">MHDCRPQLELEKMKQPRYTSSVGFTDSRDGSSEVLCEFSEDPFVLNAFQGFFPIAIAITISVVYLAVPGMSTLVYE</sequence>
<keyword evidence="1" id="KW-0472">Membrane</keyword>
<gene>
    <name evidence="2" type="ORF">QJS10_CPA05g02170</name>
</gene>
<name>A0AAV9EPP7_ACOCL</name>
<accession>A0AAV9EPP7</accession>
<keyword evidence="3" id="KW-1185">Reference proteome</keyword>
<dbReference type="EMBL" id="JAUJYO010000005">
    <property type="protein sequence ID" value="KAK1315535.1"/>
    <property type="molecule type" value="Genomic_DNA"/>
</dbReference>
<dbReference type="AlphaFoldDB" id="A0AAV9EPP7"/>
<dbReference type="Proteomes" id="UP001180020">
    <property type="component" value="Unassembled WGS sequence"/>
</dbReference>
<reference evidence="2" key="2">
    <citation type="submission" date="2023-06" db="EMBL/GenBank/DDBJ databases">
        <authorList>
            <person name="Ma L."/>
            <person name="Liu K.-W."/>
            <person name="Li Z."/>
            <person name="Hsiao Y.-Y."/>
            <person name="Qi Y."/>
            <person name="Fu T."/>
            <person name="Tang G."/>
            <person name="Zhang D."/>
            <person name="Sun W.-H."/>
            <person name="Liu D.-K."/>
            <person name="Li Y."/>
            <person name="Chen G.-Z."/>
            <person name="Liu X.-D."/>
            <person name="Liao X.-Y."/>
            <person name="Jiang Y.-T."/>
            <person name="Yu X."/>
            <person name="Hao Y."/>
            <person name="Huang J."/>
            <person name="Zhao X.-W."/>
            <person name="Ke S."/>
            <person name="Chen Y.-Y."/>
            <person name="Wu W.-L."/>
            <person name="Hsu J.-L."/>
            <person name="Lin Y.-F."/>
            <person name="Huang M.-D."/>
            <person name="Li C.-Y."/>
            <person name="Huang L."/>
            <person name="Wang Z.-W."/>
            <person name="Zhao X."/>
            <person name="Zhong W.-Y."/>
            <person name="Peng D.-H."/>
            <person name="Ahmad S."/>
            <person name="Lan S."/>
            <person name="Zhang J.-S."/>
            <person name="Tsai W.-C."/>
            <person name="Van De Peer Y."/>
            <person name="Liu Z.-J."/>
        </authorList>
    </citation>
    <scope>NUCLEOTIDE SEQUENCE</scope>
    <source>
        <strain evidence="2">CP</strain>
        <tissue evidence="2">Leaves</tissue>
    </source>
</reference>
<evidence type="ECO:0000313" key="2">
    <source>
        <dbReference type="EMBL" id="KAK1315535.1"/>
    </source>
</evidence>